<keyword evidence="3" id="KW-1003">Cell membrane</keyword>
<evidence type="ECO:0000256" key="6">
    <source>
        <dbReference type="ARBA" id="ARBA00023136"/>
    </source>
</evidence>
<evidence type="ECO:0000256" key="1">
    <source>
        <dbReference type="ARBA" id="ARBA00004651"/>
    </source>
</evidence>
<feature type="transmembrane region" description="Helical" evidence="7">
    <location>
        <begin position="418"/>
        <end position="436"/>
    </location>
</feature>
<dbReference type="GO" id="GO:0055085">
    <property type="term" value="P:transmembrane transport"/>
    <property type="evidence" value="ECO:0007669"/>
    <property type="project" value="InterPro"/>
</dbReference>
<evidence type="ECO:0000259" key="8">
    <source>
        <dbReference type="PROSITE" id="PS50928"/>
    </source>
</evidence>
<feature type="transmembrane region" description="Helical" evidence="7">
    <location>
        <begin position="350"/>
        <end position="372"/>
    </location>
</feature>
<evidence type="ECO:0000256" key="7">
    <source>
        <dbReference type="SAM" id="Phobius"/>
    </source>
</evidence>
<dbReference type="InterPro" id="IPR000515">
    <property type="entry name" value="MetI-like"/>
</dbReference>
<feature type="transmembrane region" description="Helical" evidence="7">
    <location>
        <begin position="201"/>
        <end position="220"/>
    </location>
</feature>
<dbReference type="EMBL" id="JACXIY010000018">
    <property type="protein sequence ID" value="MBD2870171.1"/>
    <property type="molecule type" value="Genomic_DNA"/>
</dbReference>
<comment type="caution">
    <text evidence="9">The sequence shown here is derived from an EMBL/GenBank/DDBJ whole genome shotgun (WGS) entry which is preliminary data.</text>
</comment>
<evidence type="ECO:0000256" key="3">
    <source>
        <dbReference type="ARBA" id="ARBA00022475"/>
    </source>
</evidence>
<evidence type="ECO:0000313" key="9">
    <source>
        <dbReference type="EMBL" id="MBD2870171.1"/>
    </source>
</evidence>
<dbReference type="AlphaFoldDB" id="A0A927CQ22"/>
<evidence type="ECO:0000256" key="5">
    <source>
        <dbReference type="ARBA" id="ARBA00022989"/>
    </source>
</evidence>
<protein>
    <recommendedName>
        <fullName evidence="8">ABC transmembrane type-1 domain-containing protein</fullName>
    </recommendedName>
</protein>
<evidence type="ECO:0000256" key="4">
    <source>
        <dbReference type="ARBA" id="ARBA00022692"/>
    </source>
</evidence>
<sequence length="554" mass="60502">MDKIWKYKLHYIIVIPALLLILLFKIWPFLYGVVLSLKDYKPFMGLFGSEWVGLGNFSALFGEPAFVQVLANTLAMKFGYVFASAAVAFVVALALSAIPSNGLRQALSALFLFPFFIPSAVFASLVILTLSPSQSPFGFGESFLLADPASFRPVLILAETLKTCGVPILIALAAIAARHASEARKEEERRLYRGSFAHRNVYPALRAVSAYMLLQLSVLLSSDFELLLNLVNPLVYETGDMLDTYIYRTGLMNAQYGYAAAAEVLQVAIQFALALGAYFIVRGAFLSDLFGSREAQAIAPAGRGGGAAGLAVAAPFAAVVLAALYLLFVYPFAGGDAFHWSEWLPAGSTAAYLFINLAAVVIHLLITVTLAYPLTVKDLPGRGLYKLFLLFALVIGAGTVGEYMFFRGAGMVGTLFPQLFSGFFNLAAVFVLKSIFNSKYGDLKEKAAAEGRGELHTMITLFLPKIWKPLLGLGALQFIMLWNSYFTSLLYTVNPQLHSPMMRYMQLFSSGGEALPMQQLLQLGALLSVPAVVLFLLLRKWLTSEVLLSQIRKL</sequence>
<dbReference type="PROSITE" id="PS50928">
    <property type="entry name" value="ABC_TM1"/>
    <property type="match status" value="1"/>
</dbReference>
<evidence type="ECO:0000256" key="2">
    <source>
        <dbReference type="ARBA" id="ARBA00022448"/>
    </source>
</evidence>
<keyword evidence="4 7" id="KW-0812">Transmembrane</keyword>
<dbReference type="Gene3D" id="1.10.3720.10">
    <property type="entry name" value="MetI-like"/>
    <property type="match status" value="3"/>
</dbReference>
<dbReference type="RefSeq" id="WP_190862872.1">
    <property type="nucleotide sequence ID" value="NZ_JACXIY010000018.1"/>
</dbReference>
<feature type="transmembrane region" description="Helical" evidence="7">
    <location>
        <begin position="520"/>
        <end position="538"/>
    </location>
</feature>
<dbReference type="Proteomes" id="UP000632125">
    <property type="component" value="Unassembled WGS sequence"/>
</dbReference>
<organism evidence="9 10">
    <name type="scientific">Paenibacillus arenilitoris</name>
    <dbReference type="NCBI Taxonomy" id="2772299"/>
    <lineage>
        <taxon>Bacteria</taxon>
        <taxon>Bacillati</taxon>
        <taxon>Bacillota</taxon>
        <taxon>Bacilli</taxon>
        <taxon>Bacillales</taxon>
        <taxon>Paenibacillaceae</taxon>
        <taxon>Paenibacillus</taxon>
    </lineage>
</organism>
<dbReference type="PANTHER" id="PTHR43744">
    <property type="entry name" value="ABC TRANSPORTER PERMEASE PROTEIN MG189-RELATED-RELATED"/>
    <property type="match status" value="1"/>
</dbReference>
<keyword evidence="10" id="KW-1185">Reference proteome</keyword>
<reference evidence="9" key="1">
    <citation type="submission" date="2020-09" db="EMBL/GenBank/DDBJ databases">
        <title>A novel bacterium of genus Paenibacillus, isolated from South China Sea.</title>
        <authorList>
            <person name="Huang H."/>
            <person name="Mo K."/>
            <person name="Hu Y."/>
        </authorList>
    </citation>
    <scope>NUCLEOTIDE SEQUENCE</scope>
    <source>
        <strain evidence="9">IB182493</strain>
    </source>
</reference>
<feature type="transmembrane region" description="Helical" evidence="7">
    <location>
        <begin position="78"/>
        <end position="98"/>
    </location>
</feature>
<comment type="subcellular location">
    <subcellularLocation>
        <location evidence="1">Cell membrane</location>
        <topology evidence="1">Multi-pass membrane protein</topology>
    </subcellularLocation>
</comment>
<dbReference type="SUPFAM" id="SSF161098">
    <property type="entry name" value="MetI-like"/>
    <property type="match status" value="2"/>
</dbReference>
<feature type="transmembrane region" description="Helical" evidence="7">
    <location>
        <begin position="470"/>
        <end position="493"/>
    </location>
</feature>
<feature type="domain" description="ABC transmembrane type-1" evidence="8">
    <location>
        <begin position="349"/>
        <end position="538"/>
    </location>
</feature>
<feature type="transmembrane region" description="Helical" evidence="7">
    <location>
        <begin position="384"/>
        <end position="406"/>
    </location>
</feature>
<accession>A0A927CQ22</accession>
<keyword evidence="5 7" id="KW-1133">Transmembrane helix</keyword>
<keyword evidence="2" id="KW-0813">Transport</keyword>
<proteinExistence type="predicted"/>
<dbReference type="PANTHER" id="PTHR43744:SF8">
    <property type="entry name" value="SN-GLYCEROL-3-PHOSPHATE TRANSPORT SYSTEM PERMEASE PROTEIN UGPE"/>
    <property type="match status" value="1"/>
</dbReference>
<name>A0A927CQ22_9BACL</name>
<evidence type="ECO:0000313" key="10">
    <source>
        <dbReference type="Proteomes" id="UP000632125"/>
    </source>
</evidence>
<feature type="transmembrane region" description="Helical" evidence="7">
    <location>
        <begin position="12"/>
        <end position="34"/>
    </location>
</feature>
<dbReference type="GO" id="GO:0005886">
    <property type="term" value="C:plasma membrane"/>
    <property type="evidence" value="ECO:0007669"/>
    <property type="project" value="UniProtKB-SubCell"/>
</dbReference>
<dbReference type="InterPro" id="IPR035906">
    <property type="entry name" value="MetI-like_sf"/>
</dbReference>
<feature type="transmembrane region" description="Helical" evidence="7">
    <location>
        <begin position="307"/>
        <end position="330"/>
    </location>
</feature>
<keyword evidence="6 7" id="KW-0472">Membrane</keyword>
<gene>
    <name evidence="9" type="ORF">IDH41_16420</name>
</gene>
<feature type="transmembrane region" description="Helical" evidence="7">
    <location>
        <begin position="110"/>
        <end position="131"/>
    </location>
</feature>
<feature type="transmembrane region" description="Helical" evidence="7">
    <location>
        <begin position="267"/>
        <end position="286"/>
    </location>
</feature>
<feature type="transmembrane region" description="Helical" evidence="7">
    <location>
        <begin position="151"/>
        <end position="180"/>
    </location>
</feature>